<proteinExistence type="predicted"/>
<evidence type="ECO:0000256" key="2">
    <source>
        <dbReference type="SAM" id="Phobius"/>
    </source>
</evidence>
<dbReference type="EMBL" id="MSIF01000016">
    <property type="protein sequence ID" value="OLF07368.1"/>
    <property type="molecule type" value="Genomic_DNA"/>
</dbReference>
<dbReference type="Proteomes" id="UP000185696">
    <property type="component" value="Unassembled WGS sequence"/>
</dbReference>
<gene>
    <name evidence="3" type="ORF">BLA60_27760</name>
</gene>
<keyword evidence="4" id="KW-1185">Reference proteome</keyword>
<evidence type="ECO:0000313" key="3">
    <source>
        <dbReference type="EMBL" id="OLF07368.1"/>
    </source>
</evidence>
<keyword evidence="2" id="KW-0812">Transmembrane</keyword>
<dbReference type="RefSeq" id="WP_075135960.1">
    <property type="nucleotide sequence ID" value="NZ_MSIF01000016.1"/>
</dbReference>
<evidence type="ECO:0000313" key="4">
    <source>
        <dbReference type="Proteomes" id="UP000185696"/>
    </source>
</evidence>
<feature type="transmembrane region" description="Helical" evidence="2">
    <location>
        <begin position="34"/>
        <end position="56"/>
    </location>
</feature>
<sequence>MPNETSPTEDPDTTPEDGTTHPAGQIRLSPARAIGLRASALGALAVGAAITAVPLVTAVHTTSGP</sequence>
<reference evidence="3 4" key="1">
    <citation type="submission" date="2016-12" db="EMBL/GenBank/DDBJ databases">
        <title>The draft genome sequence of Actinophytocola xinjiangensis.</title>
        <authorList>
            <person name="Wang W."/>
            <person name="Yuan L."/>
        </authorList>
    </citation>
    <scope>NUCLEOTIDE SEQUENCE [LARGE SCALE GENOMIC DNA]</scope>
    <source>
        <strain evidence="3 4">CGMCC 4.4663</strain>
    </source>
</reference>
<evidence type="ECO:0000256" key="1">
    <source>
        <dbReference type="SAM" id="MobiDB-lite"/>
    </source>
</evidence>
<feature type="region of interest" description="Disordered" evidence="1">
    <location>
        <begin position="1"/>
        <end position="25"/>
    </location>
</feature>
<name>A0A7Z0WJ66_9PSEU</name>
<keyword evidence="2" id="KW-1133">Transmembrane helix</keyword>
<protein>
    <submittedName>
        <fullName evidence="3">Uncharacterized protein</fullName>
    </submittedName>
</protein>
<comment type="caution">
    <text evidence="3">The sequence shown here is derived from an EMBL/GenBank/DDBJ whole genome shotgun (WGS) entry which is preliminary data.</text>
</comment>
<dbReference type="AlphaFoldDB" id="A0A7Z0WJ66"/>
<organism evidence="3 4">
    <name type="scientific">Actinophytocola xinjiangensis</name>
    <dbReference type="NCBI Taxonomy" id="485602"/>
    <lineage>
        <taxon>Bacteria</taxon>
        <taxon>Bacillati</taxon>
        <taxon>Actinomycetota</taxon>
        <taxon>Actinomycetes</taxon>
        <taxon>Pseudonocardiales</taxon>
        <taxon>Pseudonocardiaceae</taxon>
    </lineage>
</organism>
<keyword evidence="2" id="KW-0472">Membrane</keyword>
<accession>A0A7Z0WJ66</accession>